<dbReference type="Gramene" id="PVH47445">
    <property type="protein sequence ID" value="PVH47445"/>
    <property type="gene ID" value="PAHAL_4G066000"/>
</dbReference>
<proteinExistence type="predicted"/>
<protein>
    <submittedName>
        <fullName evidence="1">Uncharacterized protein</fullName>
    </submittedName>
</protein>
<organism evidence="1">
    <name type="scientific">Panicum hallii</name>
    <dbReference type="NCBI Taxonomy" id="206008"/>
    <lineage>
        <taxon>Eukaryota</taxon>
        <taxon>Viridiplantae</taxon>
        <taxon>Streptophyta</taxon>
        <taxon>Embryophyta</taxon>
        <taxon>Tracheophyta</taxon>
        <taxon>Spermatophyta</taxon>
        <taxon>Magnoliopsida</taxon>
        <taxon>Liliopsida</taxon>
        <taxon>Poales</taxon>
        <taxon>Poaceae</taxon>
        <taxon>PACMAD clade</taxon>
        <taxon>Panicoideae</taxon>
        <taxon>Panicodae</taxon>
        <taxon>Paniceae</taxon>
        <taxon>Panicinae</taxon>
        <taxon>Panicum</taxon>
        <taxon>Panicum sect. Panicum</taxon>
    </lineage>
</organism>
<evidence type="ECO:0000313" key="1">
    <source>
        <dbReference type="EMBL" id="PVH47445.1"/>
    </source>
</evidence>
<accession>A0A2T8JC13</accession>
<dbReference type="EMBL" id="CM008049">
    <property type="protein sequence ID" value="PVH47445.1"/>
    <property type="molecule type" value="Genomic_DNA"/>
</dbReference>
<reference evidence="1" key="1">
    <citation type="submission" date="2018-04" db="EMBL/GenBank/DDBJ databases">
        <title>WGS assembly of Panicum hallii.</title>
        <authorList>
            <person name="Lovell J."/>
            <person name="Jenkins J."/>
            <person name="Lowry D."/>
            <person name="Mamidi S."/>
            <person name="Sreedasyam A."/>
            <person name="Weng X."/>
            <person name="Barry K."/>
            <person name="Bonette J."/>
            <person name="Campitelli B."/>
            <person name="Daum C."/>
            <person name="Gordon S."/>
            <person name="Gould B."/>
            <person name="Lipzen A."/>
            <person name="Macqueen A."/>
            <person name="Palacio-Mejia J."/>
            <person name="Plott C."/>
            <person name="Shakirov E."/>
            <person name="Shu S."/>
            <person name="Yoshinaga Y."/>
            <person name="Zane M."/>
            <person name="Rokhsar D."/>
            <person name="Grimwood J."/>
            <person name="Schmutz J."/>
            <person name="Juenger T."/>
        </authorList>
    </citation>
    <scope>NUCLEOTIDE SEQUENCE [LARGE SCALE GENOMIC DNA]</scope>
    <source>
        <strain evidence="1">FIL2</strain>
    </source>
</reference>
<gene>
    <name evidence="1" type="ORF">PAHAL_4G066000</name>
</gene>
<dbReference type="Proteomes" id="UP000243499">
    <property type="component" value="Chromosome 4"/>
</dbReference>
<dbReference type="AlphaFoldDB" id="A0A2T8JC13"/>
<sequence length="81" mass="9261">MVSLIVPCTYNKFSCIYYFSSPAKGSSKCLVTHVLGEKNCVITFQNKREQNHLTAQFVQILLREKIRCTLGHFTTLITLFS</sequence>
<name>A0A2T8JC13_9POAL</name>